<name>A0ABT4MRP9_GORRU</name>
<keyword evidence="2" id="KW-1185">Reference proteome</keyword>
<reference evidence="1" key="1">
    <citation type="submission" date="2022-12" db="EMBL/GenBank/DDBJ databases">
        <authorList>
            <person name="Krivoruchko A.V."/>
            <person name="Elkin A."/>
        </authorList>
    </citation>
    <scope>NUCLEOTIDE SEQUENCE</scope>
    <source>
        <strain evidence="1">IEGM 1388</strain>
    </source>
</reference>
<evidence type="ECO:0000313" key="2">
    <source>
        <dbReference type="Proteomes" id="UP001067235"/>
    </source>
</evidence>
<dbReference type="EMBL" id="JAPWIE010000002">
    <property type="protein sequence ID" value="MCZ4549683.1"/>
    <property type="molecule type" value="Genomic_DNA"/>
</dbReference>
<sequence>MTEYTPGAIVQIAYVVDDVRAAAQDFASRTGAGPFFVRRNPVTSALGPDGTAGTFDHSSAYGQWGHTQIELVEVHSAEPAAFAQTALVSNHIHHVAIMVSSFGDQQRQFADSGWPAVLTATTPNGNNFAFHDARAQLGHLVEIYEPRPSILALYRRVADAAVDWDGRDPVRDM</sequence>
<dbReference type="SUPFAM" id="SSF54593">
    <property type="entry name" value="Glyoxalase/Bleomycin resistance protein/Dihydroxybiphenyl dioxygenase"/>
    <property type="match status" value="1"/>
</dbReference>
<accession>A0ABT4MRP9</accession>
<gene>
    <name evidence="1" type="ORF">O4213_06800</name>
</gene>
<protein>
    <submittedName>
        <fullName evidence="1">VOC family protein</fullName>
    </submittedName>
</protein>
<comment type="caution">
    <text evidence="1">The sequence shown here is derived from an EMBL/GenBank/DDBJ whole genome shotgun (WGS) entry which is preliminary data.</text>
</comment>
<evidence type="ECO:0000313" key="1">
    <source>
        <dbReference type="EMBL" id="MCZ4549683.1"/>
    </source>
</evidence>
<dbReference type="Gene3D" id="3.10.180.10">
    <property type="entry name" value="2,3-Dihydroxybiphenyl 1,2-Dioxygenase, domain 1"/>
    <property type="match status" value="1"/>
</dbReference>
<dbReference type="InterPro" id="IPR029068">
    <property type="entry name" value="Glyas_Bleomycin-R_OHBP_Dase"/>
</dbReference>
<dbReference type="Proteomes" id="UP001067235">
    <property type="component" value="Unassembled WGS sequence"/>
</dbReference>
<organism evidence="1 2">
    <name type="scientific">Gordonia rubripertincta</name>
    <name type="common">Rhodococcus corallinus</name>
    <dbReference type="NCBI Taxonomy" id="36822"/>
    <lineage>
        <taxon>Bacteria</taxon>
        <taxon>Bacillati</taxon>
        <taxon>Actinomycetota</taxon>
        <taxon>Actinomycetes</taxon>
        <taxon>Mycobacteriales</taxon>
        <taxon>Gordoniaceae</taxon>
        <taxon>Gordonia</taxon>
    </lineage>
</organism>
<dbReference type="RefSeq" id="WP_301570208.1">
    <property type="nucleotide sequence ID" value="NZ_JAPWIE010000002.1"/>
</dbReference>
<proteinExistence type="predicted"/>